<dbReference type="NCBIfam" id="TIGR00255">
    <property type="entry name" value="YicC/YloC family endoribonuclease"/>
    <property type="match status" value="1"/>
</dbReference>
<dbReference type="GO" id="GO:0004521">
    <property type="term" value="F:RNA endonuclease activity"/>
    <property type="evidence" value="ECO:0007669"/>
    <property type="project" value="InterPro"/>
</dbReference>
<dbReference type="GO" id="GO:0016787">
    <property type="term" value="F:hydrolase activity"/>
    <property type="evidence" value="ECO:0007669"/>
    <property type="project" value="UniProtKB-KW"/>
</dbReference>
<dbReference type="Pfam" id="PF08340">
    <property type="entry name" value="YicC-like_C"/>
    <property type="match status" value="1"/>
</dbReference>
<proteinExistence type="inferred from homology"/>
<evidence type="ECO:0000259" key="6">
    <source>
        <dbReference type="Pfam" id="PF03755"/>
    </source>
</evidence>
<evidence type="ECO:0008006" key="9">
    <source>
        <dbReference type="Google" id="ProtNLM"/>
    </source>
</evidence>
<evidence type="ECO:0000256" key="3">
    <source>
        <dbReference type="ARBA" id="ARBA00022759"/>
    </source>
</evidence>
<dbReference type="Pfam" id="PF03755">
    <property type="entry name" value="YicC-like_N"/>
    <property type="match status" value="1"/>
</dbReference>
<dbReference type="PANTHER" id="PTHR30636">
    <property type="entry name" value="UPF0701 PROTEIN YICC"/>
    <property type="match status" value="1"/>
</dbReference>
<feature type="domain" description="Endoribonuclease YicC-like C-terminal" evidence="7">
    <location>
        <begin position="185"/>
        <end position="302"/>
    </location>
</feature>
<dbReference type="InterPro" id="IPR005229">
    <property type="entry name" value="YicC/YloC-like"/>
</dbReference>
<dbReference type="PATRIC" id="fig|1461583.4.peg.1305"/>
<dbReference type="EMBL" id="LN483074">
    <property type="protein sequence ID" value="CEA02702.1"/>
    <property type="molecule type" value="Genomic_DNA"/>
</dbReference>
<dbReference type="InterPro" id="IPR013527">
    <property type="entry name" value="YicC-like_N"/>
</dbReference>
<accession>A0A078MBB2</accession>
<keyword evidence="3" id="KW-0255">Endonuclease</keyword>
<dbReference type="InterPro" id="IPR013551">
    <property type="entry name" value="YicC-like_C"/>
</dbReference>
<dbReference type="AlphaFoldDB" id="A0A078MBB2"/>
<evidence type="ECO:0000256" key="4">
    <source>
        <dbReference type="ARBA" id="ARBA00022801"/>
    </source>
</evidence>
<evidence type="ECO:0000256" key="5">
    <source>
        <dbReference type="ARBA" id="ARBA00035648"/>
    </source>
</evidence>
<feature type="domain" description="Endoribonuclease YicC-like N-terminal" evidence="6">
    <location>
        <begin position="14"/>
        <end position="168"/>
    </location>
</feature>
<keyword evidence="2" id="KW-0540">Nuclease</keyword>
<dbReference type="PANTHER" id="PTHR30636:SF3">
    <property type="entry name" value="UPF0701 PROTEIN YICC"/>
    <property type="match status" value="1"/>
</dbReference>
<comment type="cofactor">
    <cofactor evidence="1">
        <name>a divalent metal cation</name>
        <dbReference type="ChEBI" id="CHEBI:60240"/>
    </cofactor>
</comment>
<name>A0A078MBB2_9BACL</name>
<reference evidence="8" key="1">
    <citation type="submission" date="2014-07" db="EMBL/GenBank/DDBJ databases">
        <authorList>
            <person name="Urmite Genomes Urmite Genomes"/>
        </authorList>
    </citation>
    <scope>NUCLEOTIDE SEQUENCE</scope>
    <source>
        <strain evidence="8">13S34_air</strain>
    </source>
</reference>
<organism evidence="8">
    <name type="scientific">Metalysinibacillus saudimassiliensis</name>
    <dbReference type="NCBI Taxonomy" id="1461583"/>
    <lineage>
        <taxon>Bacteria</taxon>
        <taxon>Bacillati</taxon>
        <taxon>Bacillota</taxon>
        <taxon>Bacilli</taxon>
        <taxon>Bacillales</taxon>
        <taxon>Caryophanaceae</taxon>
        <taxon>Metalysinibacillus</taxon>
    </lineage>
</organism>
<dbReference type="HOGENOM" id="CLU_076609_1_0_9"/>
<evidence type="ECO:0000259" key="7">
    <source>
        <dbReference type="Pfam" id="PF08340"/>
    </source>
</evidence>
<keyword evidence="4" id="KW-0378">Hydrolase</keyword>
<evidence type="ECO:0000313" key="8">
    <source>
        <dbReference type="EMBL" id="CEA02702.1"/>
    </source>
</evidence>
<evidence type="ECO:0000256" key="2">
    <source>
        <dbReference type="ARBA" id="ARBA00022722"/>
    </source>
</evidence>
<protein>
    <recommendedName>
        <fullName evidence="9">YicC-like family, N-terminal region</fullName>
    </recommendedName>
</protein>
<gene>
    <name evidence="8" type="ORF">BN1050_01349</name>
</gene>
<comment type="similarity">
    <text evidence="5">Belongs to the YicC/YloC family.</text>
</comment>
<evidence type="ECO:0000256" key="1">
    <source>
        <dbReference type="ARBA" id="ARBA00001968"/>
    </source>
</evidence>
<sequence>MYDSIRMKDVTSLVRSMTGFGRGVTTTKAFQLTVEMRSVNHRFLEVHSRFPKEWMEAEVLTKKTISTKLARGKVDVTVNVKELEQAAQTIAVNTALIEAYAAARQDVAKLAPLAEQWQMSELFSLEGALVQQKDLPTQQVNEAVHQALLEAMDALLAMREAEGAMLKQVLVEQQQALAEEVATITALAPQAVEKYRTRLLERLQSVAGQIDVEERTIAEVAIYAERVDIAEELDRLQSHFVQFAKTLESEQAIGRKLDFIMQEMHREINTIGSKNQSTVVSVAVVQAKTILEKMREQVQNIE</sequence>